<feature type="transmembrane region" description="Helical" evidence="7">
    <location>
        <begin position="95"/>
        <end position="117"/>
    </location>
</feature>
<comment type="similarity">
    <text evidence="2">Belongs to the MscS (TC 1.A.23) family.</text>
</comment>
<comment type="caution">
    <text evidence="10">The sequence shown here is derived from an EMBL/GenBank/DDBJ whole genome shotgun (WGS) entry which is preliminary data.</text>
</comment>
<feature type="domain" description="Mechanosensitive ion channel transmembrane helices 2/3" evidence="9">
    <location>
        <begin position="94"/>
        <end position="132"/>
    </location>
</feature>
<evidence type="ECO:0000256" key="2">
    <source>
        <dbReference type="ARBA" id="ARBA00008017"/>
    </source>
</evidence>
<dbReference type="InterPro" id="IPR006685">
    <property type="entry name" value="MscS_channel_2nd"/>
</dbReference>
<organism evidence="10 11">
    <name type="scientific">Candidatus Saganbacteria bacterium CG08_land_8_20_14_0_20_45_16</name>
    <dbReference type="NCBI Taxonomy" id="2014293"/>
    <lineage>
        <taxon>Bacteria</taxon>
        <taxon>Bacillati</taxon>
        <taxon>Saganbacteria</taxon>
    </lineage>
</organism>
<dbReference type="InterPro" id="IPR049142">
    <property type="entry name" value="MS_channel_1st"/>
</dbReference>
<dbReference type="SUPFAM" id="SSF50182">
    <property type="entry name" value="Sm-like ribonucleoproteins"/>
    <property type="match status" value="1"/>
</dbReference>
<dbReference type="AlphaFoldDB" id="A0A2H0XXB1"/>
<evidence type="ECO:0000256" key="7">
    <source>
        <dbReference type="SAM" id="Phobius"/>
    </source>
</evidence>
<dbReference type="Proteomes" id="UP000231343">
    <property type="component" value="Unassembled WGS sequence"/>
</dbReference>
<dbReference type="GO" id="GO:0055085">
    <property type="term" value="P:transmembrane transport"/>
    <property type="evidence" value="ECO:0007669"/>
    <property type="project" value="InterPro"/>
</dbReference>
<evidence type="ECO:0000256" key="1">
    <source>
        <dbReference type="ARBA" id="ARBA00004651"/>
    </source>
</evidence>
<keyword evidence="5 7" id="KW-1133">Transmembrane helix</keyword>
<evidence type="ECO:0000313" key="10">
    <source>
        <dbReference type="EMBL" id="PIS29570.1"/>
    </source>
</evidence>
<evidence type="ECO:0000313" key="11">
    <source>
        <dbReference type="Proteomes" id="UP000231343"/>
    </source>
</evidence>
<evidence type="ECO:0000256" key="5">
    <source>
        <dbReference type="ARBA" id="ARBA00022989"/>
    </source>
</evidence>
<dbReference type="InterPro" id="IPR010920">
    <property type="entry name" value="LSM_dom_sf"/>
</dbReference>
<comment type="subcellular location">
    <subcellularLocation>
        <location evidence="1">Cell membrane</location>
        <topology evidence="1">Multi-pass membrane protein</topology>
    </subcellularLocation>
</comment>
<gene>
    <name evidence="10" type="ORF">COT42_05010</name>
</gene>
<dbReference type="SUPFAM" id="SSF82861">
    <property type="entry name" value="Mechanosensitive channel protein MscS (YggB), transmembrane region"/>
    <property type="match status" value="1"/>
</dbReference>
<proteinExistence type="inferred from homology"/>
<dbReference type="PANTHER" id="PTHR30566:SF5">
    <property type="entry name" value="MECHANOSENSITIVE ION CHANNEL PROTEIN 1, MITOCHONDRIAL-RELATED"/>
    <property type="match status" value="1"/>
</dbReference>
<sequence>MLKLLFRKALLSFLFVIVLLVFYFWFWLRLKAFVPQEYLILINRTFFVVTVLAVFYFFQKSMAAFFDWYKVSVVLKSKTLLDDQFLPLFSRTASVILWSVCLVAIFSYLGININAILATLGVGSLAIALAAQDTIANLIAGFLIMIDRPFMVGDTIKLPAGQMAKVLEIGIRRSKFLGDDKGLIIVPNVDLSKNTIVNYSARQKLDEK</sequence>
<dbReference type="PANTHER" id="PTHR30566">
    <property type="entry name" value="YNAI-RELATED MECHANOSENSITIVE ION CHANNEL"/>
    <property type="match status" value="1"/>
</dbReference>
<dbReference type="EMBL" id="PEYM01000078">
    <property type="protein sequence ID" value="PIS29570.1"/>
    <property type="molecule type" value="Genomic_DNA"/>
</dbReference>
<keyword evidence="4 7" id="KW-0812">Transmembrane</keyword>
<keyword evidence="3" id="KW-1003">Cell membrane</keyword>
<accession>A0A2H0XXB1</accession>
<evidence type="ECO:0000259" key="8">
    <source>
        <dbReference type="Pfam" id="PF00924"/>
    </source>
</evidence>
<dbReference type="InterPro" id="IPR023408">
    <property type="entry name" value="MscS_beta-dom_sf"/>
</dbReference>
<dbReference type="Pfam" id="PF00924">
    <property type="entry name" value="MS_channel_2nd"/>
    <property type="match status" value="1"/>
</dbReference>
<evidence type="ECO:0000256" key="6">
    <source>
        <dbReference type="ARBA" id="ARBA00023136"/>
    </source>
</evidence>
<name>A0A2H0XXB1_UNCSA</name>
<dbReference type="InterPro" id="IPR011014">
    <property type="entry name" value="MscS_channel_TM-2"/>
</dbReference>
<feature type="transmembrane region" description="Helical" evidence="7">
    <location>
        <begin position="9"/>
        <end position="26"/>
    </location>
</feature>
<dbReference type="GO" id="GO:0005886">
    <property type="term" value="C:plasma membrane"/>
    <property type="evidence" value="ECO:0007669"/>
    <property type="project" value="UniProtKB-SubCell"/>
</dbReference>
<reference evidence="10 11" key="1">
    <citation type="submission" date="2017-09" db="EMBL/GenBank/DDBJ databases">
        <title>Depth-based differentiation of microbial function through sediment-hosted aquifers and enrichment of novel symbionts in the deep terrestrial subsurface.</title>
        <authorList>
            <person name="Probst A.J."/>
            <person name="Ladd B."/>
            <person name="Jarett J.K."/>
            <person name="Geller-Mcgrath D.E."/>
            <person name="Sieber C.M."/>
            <person name="Emerson J.B."/>
            <person name="Anantharaman K."/>
            <person name="Thomas B.C."/>
            <person name="Malmstrom R."/>
            <person name="Stieglmeier M."/>
            <person name="Klingl A."/>
            <person name="Woyke T."/>
            <person name="Ryan C.M."/>
            <person name="Banfield J.F."/>
        </authorList>
    </citation>
    <scope>NUCLEOTIDE SEQUENCE [LARGE SCALE GENOMIC DNA]</scope>
    <source>
        <strain evidence="10">CG08_land_8_20_14_0_20_45_16</strain>
    </source>
</reference>
<keyword evidence="6 7" id="KW-0472">Membrane</keyword>
<feature type="domain" description="Mechanosensitive ion channel MscS" evidence="8">
    <location>
        <begin position="133"/>
        <end position="200"/>
    </location>
</feature>
<dbReference type="Gene3D" id="2.30.30.60">
    <property type="match status" value="1"/>
</dbReference>
<feature type="transmembrane region" description="Helical" evidence="7">
    <location>
        <begin position="123"/>
        <end position="146"/>
    </location>
</feature>
<evidence type="ECO:0008006" key="12">
    <source>
        <dbReference type="Google" id="ProtNLM"/>
    </source>
</evidence>
<evidence type="ECO:0000259" key="9">
    <source>
        <dbReference type="Pfam" id="PF21088"/>
    </source>
</evidence>
<evidence type="ECO:0000256" key="3">
    <source>
        <dbReference type="ARBA" id="ARBA00022475"/>
    </source>
</evidence>
<feature type="transmembrane region" description="Helical" evidence="7">
    <location>
        <begin position="38"/>
        <end position="58"/>
    </location>
</feature>
<protein>
    <recommendedName>
        <fullName evidence="12">Mechanosensitive ion channel protein MscS</fullName>
    </recommendedName>
</protein>
<dbReference type="Gene3D" id="1.10.287.1260">
    <property type="match status" value="1"/>
</dbReference>
<evidence type="ECO:0000256" key="4">
    <source>
        <dbReference type="ARBA" id="ARBA00022692"/>
    </source>
</evidence>
<dbReference type="Pfam" id="PF21088">
    <property type="entry name" value="MS_channel_1st"/>
    <property type="match status" value="1"/>
</dbReference>